<dbReference type="Proteomes" id="UP000281406">
    <property type="component" value="Unassembled WGS sequence"/>
</dbReference>
<evidence type="ECO:0000256" key="4">
    <source>
        <dbReference type="ARBA" id="ARBA00022553"/>
    </source>
</evidence>
<comment type="subcellular location">
    <subcellularLocation>
        <location evidence="1">Cytoplasm</location>
    </subcellularLocation>
</comment>
<sequence length="243" mass="28337">MREHVARDQLCSDVSFRVHMTPDSRGSRNMALLFSDEEFEQAWTELDEPQLDGGWEFFTETMDVKIYRLYNKETGLYEYKVFGSLPSCSPDLCADVYMDLNYRRQWDSYVKELHEKDYSGQKAIYWEVKYPLPLSNRDYVYMRERRDLDEGGRKIWVVLAKSSPVSQCPEKRSVIRVKDYKQSLAIESDGSGGTKVFMNYFDNPGGMIPTWLVNWAAKTGVPAFLTDMKKACSNYANYCKNNK</sequence>
<keyword evidence="5" id="KW-0007">Acetylation</keyword>
<evidence type="ECO:0000259" key="12">
    <source>
        <dbReference type="PROSITE" id="PS50848"/>
    </source>
</evidence>
<keyword evidence="4" id="KW-0597">Phosphoprotein</keyword>
<keyword evidence="6" id="KW-0445">Lipid transport</keyword>
<keyword evidence="3" id="KW-0963">Cytoplasm</keyword>
<gene>
    <name evidence="13" type="ORF">DPX16_1544</name>
</gene>
<evidence type="ECO:0000256" key="9">
    <source>
        <dbReference type="ARBA" id="ARBA00069061"/>
    </source>
</evidence>
<dbReference type="GO" id="GO:0008525">
    <property type="term" value="F:phosphatidylcholine transporter activity"/>
    <property type="evidence" value="ECO:0007669"/>
    <property type="project" value="TreeGrafter"/>
</dbReference>
<feature type="domain" description="START" evidence="12">
    <location>
        <begin position="40"/>
        <end position="237"/>
    </location>
</feature>
<dbReference type="AlphaFoldDB" id="A0A3N0XUR5"/>
<comment type="caution">
    <text evidence="13">The sequence shown here is derived from an EMBL/GenBank/DDBJ whole genome shotgun (WGS) entry which is preliminary data.</text>
</comment>
<reference evidence="13 14" key="1">
    <citation type="submission" date="2018-10" db="EMBL/GenBank/DDBJ databases">
        <title>Genome assembly for a Yunnan-Guizhou Plateau 3E fish, Anabarilius grahami (Regan), and its evolutionary and genetic applications.</title>
        <authorList>
            <person name="Jiang W."/>
        </authorList>
    </citation>
    <scope>NUCLEOTIDE SEQUENCE [LARGE SCALE GENOMIC DNA]</scope>
    <source>
        <strain evidence="13">AG-KIZ</strain>
        <tissue evidence="13">Muscle</tissue>
    </source>
</reference>
<dbReference type="PROSITE" id="PS50848">
    <property type="entry name" value="START"/>
    <property type="match status" value="1"/>
</dbReference>
<evidence type="ECO:0000256" key="8">
    <source>
        <dbReference type="ARBA" id="ARBA00063535"/>
    </source>
</evidence>
<evidence type="ECO:0000256" key="7">
    <source>
        <dbReference type="ARBA" id="ARBA00023121"/>
    </source>
</evidence>
<dbReference type="Gene3D" id="3.30.530.20">
    <property type="match status" value="1"/>
</dbReference>
<dbReference type="PANTHER" id="PTHR19308:SF39">
    <property type="entry name" value="PHOSPHATIDYLCHOLINE TRANSFER PROTEIN"/>
    <property type="match status" value="1"/>
</dbReference>
<evidence type="ECO:0000313" key="14">
    <source>
        <dbReference type="Proteomes" id="UP000281406"/>
    </source>
</evidence>
<dbReference type="InterPro" id="IPR002913">
    <property type="entry name" value="START_lipid-bd_dom"/>
</dbReference>
<evidence type="ECO:0000313" key="13">
    <source>
        <dbReference type="EMBL" id="ROJ30565.1"/>
    </source>
</evidence>
<protein>
    <recommendedName>
        <fullName evidence="9">Phosphatidylcholine transfer protein</fullName>
    </recommendedName>
    <alternativeName>
        <fullName evidence="11">START domain-containing protein 2</fullName>
    </alternativeName>
    <alternativeName>
        <fullName evidence="10">StAR-related lipid transfer protein 2</fullName>
    </alternativeName>
</protein>
<dbReference type="OrthoDB" id="1295045at2759"/>
<keyword evidence="7" id="KW-0446">Lipid-binding</keyword>
<dbReference type="InterPro" id="IPR051213">
    <property type="entry name" value="START_lipid_transfer"/>
</dbReference>
<organism evidence="13 14">
    <name type="scientific">Anabarilius grahami</name>
    <name type="common">Kanglang fish</name>
    <name type="synonym">Barilius grahami</name>
    <dbReference type="NCBI Taxonomy" id="495550"/>
    <lineage>
        <taxon>Eukaryota</taxon>
        <taxon>Metazoa</taxon>
        <taxon>Chordata</taxon>
        <taxon>Craniata</taxon>
        <taxon>Vertebrata</taxon>
        <taxon>Euteleostomi</taxon>
        <taxon>Actinopterygii</taxon>
        <taxon>Neopterygii</taxon>
        <taxon>Teleostei</taxon>
        <taxon>Ostariophysi</taxon>
        <taxon>Cypriniformes</taxon>
        <taxon>Xenocyprididae</taxon>
        <taxon>Xenocypridinae</taxon>
        <taxon>Xenocypridinae incertae sedis</taxon>
        <taxon>Anabarilius</taxon>
    </lineage>
</organism>
<evidence type="ECO:0000256" key="5">
    <source>
        <dbReference type="ARBA" id="ARBA00022990"/>
    </source>
</evidence>
<dbReference type="SMART" id="SM00234">
    <property type="entry name" value="START"/>
    <property type="match status" value="1"/>
</dbReference>
<evidence type="ECO:0000256" key="3">
    <source>
        <dbReference type="ARBA" id="ARBA00022490"/>
    </source>
</evidence>
<evidence type="ECO:0000256" key="10">
    <source>
        <dbReference type="ARBA" id="ARBA00077188"/>
    </source>
</evidence>
<dbReference type="EMBL" id="RJVU01061863">
    <property type="protein sequence ID" value="ROJ30565.1"/>
    <property type="molecule type" value="Genomic_DNA"/>
</dbReference>
<dbReference type="PANTHER" id="PTHR19308">
    <property type="entry name" value="PHOSPHATIDYLCHOLINE TRANSFER PROTEIN"/>
    <property type="match status" value="1"/>
</dbReference>
<proteinExistence type="predicted"/>
<dbReference type="Pfam" id="PF01852">
    <property type="entry name" value="START"/>
    <property type="match status" value="1"/>
</dbReference>
<dbReference type="FunFam" id="3.30.530.20:FF:000017">
    <property type="entry name" value="Phosphatidylcholine transfer protein, putative"/>
    <property type="match status" value="1"/>
</dbReference>
<evidence type="ECO:0000256" key="6">
    <source>
        <dbReference type="ARBA" id="ARBA00023055"/>
    </source>
</evidence>
<keyword evidence="14" id="KW-1185">Reference proteome</keyword>
<evidence type="ECO:0000256" key="1">
    <source>
        <dbReference type="ARBA" id="ARBA00004496"/>
    </source>
</evidence>
<dbReference type="GO" id="GO:0005829">
    <property type="term" value="C:cytosol"/>
    <property type="evidence" value="ECO:0007669"/>
    <property type="project" value="UniProtKB-ARBA"/>
</dbReference>
<dbReference type="InterPro" id="IPR023393">
    <property type="entry name" value="START-like_dom_sf"/>
</dbReference>
<accession>A0A3N0XUR5</accession>
<comment type="subunit">
    <text evidence="8">Interacts with ACOT13/THEM2.</text>
</comment>
<keyword evidence="2" id="KW-0813">Transport</keyword>
<name>A0A3N0XUR5_ANAGA</name>
<evidence type="ECO:0000256" key="2">
    <source>
        <dbReference type="ARBA" id="ARBA00022448"/>
    </source>
</evidence>
<dbReference type="SUPFAM" id="SSF55961">
    <property type="entry name" value="Bet v1-like"/>
    <property type="match status" value="1"/>
</dbReference>
<dbReference type="GO" id="GO:0031210">
    <property type="term" value="F:phosphatidylcholine binding"/>
    <property type="evidence" value="ECO:0007669"/>
    <property type="project" value="TreeGrafter"/>
</dbReference>
<evidence type="ECO:0000256" key="11">
    <source>
        <dbReference type="ARBA" id="ARBA00079049"/>
    </source>
</evidence>